<gene>
    <name evidence="3" type="ORF">IMG5_202760</name>
</gene>
<dbReference type="AlphaFoldDB" id="G0R674"/>
<dbReference type="PANTHER" id="PTHR43719">
    <property type="entry name" value="TWO-COMPONENT HISTIDINE KINASE"/>
    <property type="match status" value="1"/>
</dbReference>
<dbReference type="SUPFAM" id="SSF55874">
    <property type="entry name" value="ATPase domain of HSP90 chaperone/DNA topoisomerase II/histidine kinase"/>
    <property type="match status" value="1"/>
</dbReference>
<dbReference type="STRING" id="857967.G0R674"/>
<evidence type="ECO:0000259" key="2">
    <source>
        <dbReference type="PROSITE" id="PS50109"/>
    </source>
</evidence>
<feature type="domain" description="Histidine kinase" evidence="2">
    <location>
        <begin position="1"/>
        <end position="169"/>
    </location>
</feature>
<dbReference type="GeneID" id="14903090"/>
<evidence type="ECO:0000256" key="1">
    <source>
        <dbReference type="ARBA" id="ARBA00022553"/>
    </source>
</evidence>
<dbReference type="InterPro" id="IPR036890">
    <property type="entry name" value="HATPase_C_sf"/>
</dbReference>
<dbReference type="InParanoid" id="G0R674"/>
<keyword evidence="4" id="KW-1185">Reference proteome</keyword>
<dbReference type="PANTHER" id="PTHR43719:SF28">
    <property type="entry name" value="PEROXIDE STRESS-ACTIVATED HISTIDINE KINASE MAK1-RELATED"/>
    <property type="match status" value="1"/>
</dbReference>
<keyword evidence="1" id="KW-0597">Phosphoprotein</keyword>
<dbReference type="EMBL" id="GL984390">
    <property type="protein sequence ID" value="EGR27038.1"/>
    <property type="molecule type" value="Genomic_DNA"/>
</dbReference>
<dbReference type="PROSITE" id="PS50109">
    <property type="entry name" value="HIS_KIN"/>
    <property type="match status" value="1"/>
</dbReference>
<dbReference type="GO" id="GO:0016772">
    <property type="term" value="F:transferase activity, transferring phosphorus-containing groups"/>
    <property type="evidence" value="ECO:0007669"/>
    <property type="project" value="InterPro"/>
</dbReference>
<accession>G0R674</accession>
<dbReference type="InterPro" id="IPR003594">
    <property type="entry name" value="HATPase_dom"/>
</dbReference>
<evidence type="ECO:0000313" key="3">
    <source>
        <dbReference type="EMBL" id="EGR27038.1"/>
    </source>
</evidence>
<dbReference type="InterPro" id="IPR005467">
    <property type="entry name" value="His_kinase_dom"/>
</dbReference>
<name>G0R674_ICHMU</name>
<dbReference type="PRINTS" id="PR00344">
    <property type="entry name" value="BCTRLSENSOR"/>
</dbReference>
<dbReference type="Gene3D" id="3.30.565.10">
    <property type="entry name" value="Histidine kinase-like ATPase, C-terminal domain"/>
    <property type="match status" value="1"/>
</dbReference>
<proteinExistence type="predicted"/>
<dbReference type="OMA" id="MTINICV"/>
<evidence type="ECO:0000313" key="4">
    <source>
        <dbReference type="Proteomes" id="UP000008983"/>
    </source>
</evidence>
<organism evidence="3 4">
    <name type="scientific">Ichthyophthirius multifiliis</name>
    <name type="common">White spot disease agent</name>
    <name type="synonym">Ich</name>
    <dbReference type="NCBI Taxonomy" id="5932"/>
    <lineage>
        <taxon>Eukaryota</taxon>
        <taxon>Sar</taxon>
        <taxon>Alveolata</taxon>
        <taxon>Ciliophora</taxon>
        <taxon>Intramacronucleata</taxon>
        <taxon>Oligohymenophorea</taxon>
        <taxon>Hymenostomatida</taxon>
        <taxon>Ophryoglenina</taxon>
        <taxon>Ichthyophthirius</taxon>
    </lineage>
</organism>
<dbReference type="eggNOG" id="KOG0519">
    <property type="taxonomic scope" value="Eukaryota"/>
</dbReference>
<protein>
    <recommendedName>
        <fullName evidence="2">Histidine kinase domain-containing protein</fullName>
    </recommendedName>
</protein>
<dbReference type="SMART" id="SM00387">
    <property type="entry name" value="HATPase_c"/>
    <property type="match status" value="1"/>
</dbReference>
<dbReference type="InterPro" id="IPR050956">
    <property type="entry name" value="2C_system_His_kinase"/>
</dbReference>
<dbReference type="RefSeq" id="XP_004023922.1">
    <property type="nucleotide sequence ID" value="XM_004023873.1"/>
</dbReference>
<reference evidence="3 4" key="1">
    <citation type="submission" date="2011-07" db="EMBL/GenBank/DDBJ databases">
        <authorList>
            <person name="Coyne R."/>
            <person name="Brami D."/>
            <person name="Johnson J."/>
            <person name="Hostetler J."/>
            <person name="Hannick L."/>
            <person name="Clark T."/>
            <person name="Cassidy-Hanley D."/>
            <person name="Inman J."/>
        </authorList>
    </citation>
    <scope>NUCLEOTIDE SEQUENCE [LARGE SCALE GENOMIC DNA]</scope>
    <source>
        <strain evidence="3 4">G5</strain>
    </source>
</reference>
<dbReference type="InterPro" id="IPR004358">
    <property type="entry name" value="Sig_transdc_His_kin-like_C"/>
</dbReference>
<dbReference type="Pfam" id="PF02518">
    <property type="entry name" value="HATPase_c"/>
    <property type="match status" value="1"/>
</dbReference>
<sequence length="206" mass="23457">MVQIDKGKLLFEFSDFDLSGILKECMSLIQFQAQLKQINLLLEINANIAYIRSDEKRIKQVVLNLLSNSIKFTHEGHIKLKIYLAEQKTICVEVSDTGIGFREHQKQYIIDALKNNNDNILVDDVFGLGFGLSISNILAKGLSGGNKSIELSSQQNKGSIFKFYIKNHTSDVICCEMVQRECLVHNQNHVIQQIIKIIMEEIQVMK</sequence>
<dbReference type="Proteomes" id="UP000008983">
    <property type="component" value="Unassembled WGS sequence"/>
</dbReference>
<dbReference type="OrthoDB" id="60033at2759"/>